<evidence type="ECO:0000256" key="3">
    <source>
        <dbReference type="ARBA" id="ARBA00022527"/>
    </source>
</evidence>
<evidence type="ECO:0000313" key="8">
    <source>
        <dbReference type="Proteomes" id="UP000784294"/>
    </source>
</evidence>
<evidence type="ECO:0000256" key="6">
    <source>
        <dbReference type="PROSITE-ProRule" id="PRU10141"/>
    </source>
</evidence>
<dbReference type="Proteomes" id="UP000784294">
    <property type="component" value="Unassembled WGS sequence"/>
</dbReference>
<evidence type="ECO:0000256" key="1">
    <source>
        <dbReference type="ARBA" id="ARBA00004496"/>
    </source>
</evidence>
<dbReference type="GO" id="GO:0043066">
    <property type="term" value="P:negative regulation of apoptotic process"/>
    <property type="evidence" value="ECO:0007669"/>
    <property type="project" value="TreeGrafter"/>
</dbReference>
<evidence type="ECO:0000256" key="2">
    <source>
        <dbReference type="ARBA" id="ARBA00022490"/>
    </source>
</evidence>
<keyword evidence="4" id="KW-0808">Transferase</keyword>
<organism evidence="7 8">
    <name type="scientific">Protopolystoma xenopodis</name>
    <dbReference type="NCBI Taxonomy" id="117903"/>
    <lineage>
        <taxon>Eukaryota</taxon>
        <taxon>Metazoa</taxon>
        <taxon>Spiralia</taxon>
        <taxon>Lophotrochozoa</taxon>
        <taxon>Platyhelminthes</taxon>
        <taxon>Monogenea</taxon>
        <taxon>Polyopisthocotylea</taxon>
        <taxon>Polystomatidea</taxon>
        <taxon>Polystomatidae</taxon>
        <taxon>Protopolystoma</taxon>
    </lineage>
</organism>
<dbReference type="PANTHER" id="PTHR46392">
    <property type="entry name" value="DUAL SERINE/THREONINE AND TYROSINE PROTEIN KINASE"/>
    <property type="match status" value="1"/>
</dbReference>
<sequence length="102" mass="11536">MEEAQEHIRRQHAPRLARHALEVASLRSLIAYGLPQLGREIGRGQYGVVYSCQQAWARLPGPLAVKSVVPPDEKHWKDLALEIYYSSVNMTVPVKLVKRIPP</sequence>
<keyword evidence="5" id="KW-0418">Kinase</keyword>
<dbReference type="AlphaFoldDB" id="A0A3S5BWS7"/>
<dbReference type="GO" id="GO:0005524">
    <property type="term" value="F:ATP binding"/>
    <property type="evidence" value="ECO:0007669"/>
    <property type="project" value="UniProtKB-UniRule"/>
</dbReference>
<protein>
    <recommendedName>
        <fullName evidence="9">Protein kinase domain-containing protein</fullName>
    </recommendedName>
</protein>
<evidence type="ECO:0000313" key="7">
    <source>
        <dbReference type="EMBL" id="VEL43753.1"/>
    </source>
</evidence>
<dbReference type="InterPro" id="IPR051302">
    <property type="entry name" value="Dual_SerThr-Tyr_Kinase"/>
</dbReference>
<comment type="subcellular location">
    <subcellularLocation>
        <location evidence="1">Cytoplasm</location>
    </subcellularLocation>
</comment>
<evidence type="ECO:0008006" key="9">
    <source>
        <dbReference type="Google" id="ProtNLM"/>
    </source>
</evidence>
<name>A0A3S5BWS7_9PLAT</name>
<accession>A0A3S5BWS7</accession>
<dbReference type="EMBL" id="CAAALY010284848">
    <property type="protein sequence ID" value="VEL43753.1"/>
    <property type="molecule type" value="Genomic_DNA"/>
</dbReference>
<dbReference type="GO" id="GO:0005737">
    <property type="term" value="C:cytoplasm"/>
    <property type="evidence" value="ECO:0007669"/>
    <property type="project" value="UniProtKB-SubCell"/>
</dbReference>
<gene>
    <name evidence="7" type="ORF">PXEA_LOCUS37193</name>
</gene>
<dbReference type="PROSITE" id="PS00107">
    <property type="entry name" value="PROTEIN_KINASE_ATP"/>
    <property type="match status" value="1"/>
</dbReference>
<comment type="caution">
    <text evidence="7">The sequence shown here is derived from an EMBL/GenBank/DDBJ whole genome shotgun (WGS) entry which is preliminary data.</text>
</comment>
<evidence type="ECO:0000256" key="5">
    <source>
        <dbReference type="ARBA" id="ARBA00022777"/>
    </source>
</evidence>
<keyword evidence="2" id="KW-0963">Cytoplasm</keyword>
<dbReference type="GO" id="GO:0044344">
    <property type="term" value="P:cellular response to fibroblast growth factor stimulus"/>
    <property type="evidence" value="ECO:0007669"/>
    <property type="project" value="TreeGrafter"/>
</dbReference>
<keyword evidence="3" id="KW-0723">Serine/threonine-protein kinase</keyword>
<evidence type="ECO:0000256" key="4">
    <source>
        <dbReference type="ARBA" id="ARBA00022679"/>
    </source>
</evidence>
<dbReference type="PANTHER" id="PTHR46392:SF1">
    <property type="entry name" value="DUAL SERINE_THREONINE AND TYROSINE PROTEIN KINASE"/>
    <property type="match status" value="1"/>
</dbReference>
<dbReference type="GO" id="GO:0070374">
    <property type="term" value="P:positive regulation of ERK1 and ERK2 cascade"/>
    <property type="evidence" value="ECO:0007669"/>
    <property type="project" value="TreeGrafter"/>
</dbReference>
<dbReference type="InterPro" id="IPR017441">
    <property type="entry name" value="Protein_kinase_ATP_BS"/>
</dbReference>
<proteinExistence type="predicted"/>
<dbReference type="GO" id="GO:0045743">
    <property type="term" value="P:positive regulation of fibroblast growth factor receptor signaling pathway"/>
    <property type="evidence" value="ECO:0007669"/>
    <property type="project" value="TreeGrafter"/>
</dbReference>
<dbReference type="GO" id="GO:0004674">
    <property type="term" value="F:protein serine/threonine kinase activity"/>
    <property type="evidence" value="ECO:0007669"/>
    <property type="project" value="UniProtKB-KW"/>
</dbReference>
<keyword evidence="8" id="KW-1185">Reference proteome</keyword>
<dbReference type="OrthoDB" id="122279at2759"/>
<reference evidence="7" key="1">
    <citation type="submission" date="2018-11" db="EMBL/GenBank/DDBJ databases">
        <authorList>
            <consortium name="Pathogen Informatics"/>
        </authorList>
    </citation>
    <scope>NUCLEOTIDE SEQUENCE</scope>
</reference>
<feature type="binding site" evidence="6">
    <location>
        <position position="66"/>
    </location>
    <ligand>
        <name>ATP</name>
        <dbReference type="ChEBI" id="CHEBI:30616"/>
    </ligand>
</feature>
<keyword evidence="6" id="KW-0067">ATP-binding</keyword>
<keyword evidence="6" id="KW-0547">Nucleotide-binding</keyword>